<dbReference type="Gene3D" id="3.30.43.10">
    <property type="entry name" value="Uridine Diphospho-n-acetylenolpyruvylglucosamine Reductase, domain 2"/>
    <property type="match status" value="1"/>
</dbReference>
<name>A0A2N1MPX6_9GLOM</name>
<evidence type="ECO:0000256" key="2">
    <source>
        <dbReference type="ARBA" id="ARBA00013136"/>
    </source>
</evidence>
<dbReference type="InterPro" id="IPR010031">
    <property type="entry name" value="FAD_lactone_oxidase-like"/>
</dbReference>
<evidence type="ECO:0000313" key="9">
    <source>
        <dbReference type="Proteomes" id="UP000233469"/>
    </source>
</evidence>
<dbReference type="GO" id="GO:0071949">
    <property type="term" value="F:FAD binding"/>
    <property type="evidence" value="ECO:0007669"/>
    <property type="project" value="InterPro"/>
</dbReference>
<evidence type="ECO:0000313" key="7">
    <source>
        <dbReference type="EMBL" id="PKK63697.1"/>
    </source>
</evidence>
<dbReference type="VEuPathDB" id="FungiDB:FUN_012743"/>
<dbReference type="EMBL" id="LLXL01001594">
    <property type="protein sequence ID" value="PKK63697.1"/>
    <property type="molecule type" value="Genomic_DNA"/>
</dbReference>
<evidence type="ECO:0000259" key="6">
    <source>
        <dbReference type="PROSITE" id="PS51387"/>
    </source>
</evidence>
<dbReference type="InterPro" id="IPR016170">
    <property type="entry name" value="Cytok_DH_C_sf"/>
</dbReference>
<accession>A0A2N1MPX6</accession>
<sequence length="536" mass="61562">MEADLTNLTNSFRQFESIIYDALENEQSSIVKGVKWHLGNMETEEENKSIQSSGADPGADRIPDKNYKNWSTNIQFTPKYTYYPRNREDIINCVKIAKEEGLKIRCAAEGHTWSSLSMTHSFLLILDENLSDITIEKYDNGDWVVHAEAGAQISKIDKILKKNEPPLTIESMTVLDTVSIGGVVATGSHGAKTQSRTIAEQVVGLEIVDANGDLRKFSDEINPEEMAAARVNLGLLGIIYRVSLRVKPMYNLRMSDTYPKLATFSKEDLKKLVMESDGVEIFYWPFNASNKSTDSSQDSLMVKRWTESTDEPTLNKLELALYRAAQKAATFFANYYYKLLILDPNSTPYYTHLISSIKSPERDMVWQAPDAIHYQAGIDNILCQDMEFAIKVDDDFGNVITELNYIIDQIYAYQKDKKFPINLTVELRILKSSKALLSTAYDEDPEAYYFFPEVLSINDTKFYGEFCQNIAKRWIDKYKARPHWAKSWEDIPNIKDYLHGLLKERTERFEKVRKNYDPNGMFFDNDSIRYVFYGSP</sequence>
<reference evidence="7 9" key="2">
    <citation type="submission" date="2017-10" db="EMBL/GenBank/DDBJ databases">
        <title>Extensive intraspecific genome diversity in a model arbuscular mycorrhizal fungus.</title>
        <authorList>
            <person name="Chen E.C.H."/>
            <person name="Morin E."/>
            <person name="Baudet D."/>
            <person name="Noel J."/>
            <person name="Ndikumana S."/>
            <person name="Charron P."/>
            <person name="St-Onge C."/>
            <person name="Giorgi J."/>
            <person name="Grigoriev I.V."/>
            <person name="Roux C."/>
            <person name="Martin F.M."/>
            <person name="Corradi N."/>
        </authorList>
    </citation>
    <scope>NUCLEOTIDE SEQUENCE [LARGE SCALE GENOMIC DNA]</scope>
    <source>
        <strain evidence="7 9">C2</strain>
    </source>
</reference>
<feature type="domain" description="FAD-binding PCMH-type" evidence="6">
    <location>
        <begin position="74"/>
        <end position="249"/>
    </location>
</feature>
<dbReference type="AlphaFoldDB" id="A0A2N1MPX6"/>
<dbReference type="Pfam" id="PF04030">
    <property type="entry name" value="ALO"/>
    <property type="match status" value="1"/>
</dbReference>
<dbReference type="InterPro" id="IPR007173">
    <property type="entry name" value="ALO_C"/>
</dbReference>
<dbReference type="VEuPathDB" id="FungiDB:RhiirA1_390654"/>
<dbReference type="Gene3D" id="3.40.462.10">
    <property type="entry name" value="FAD-linked oxidases, C-terminal domain"/>
    <property type="match status" value="1"/>
</dbReference>
<evidence type="ECO:0000256" key="3">
    <source>
        <dbReference type="ARBA" id="ARBA00023002"/>
    </source>
</evidence>
<evidence type="ECO:0000256" key="5">
    <source>
        <dbReference type="SAM" id="MobiDB-lite"/>
    </source>
</evidence>
<comment type="caution">
    <text evidence="7">The sequence shown here is derived from an EMBL/GenBank/DDBJ whole genome shotgun (WGS) entry which is preliminary data.</text>
</comment>
<gene>
    <name evidence="7" type="ORF">RhiirC2_812295</name>
    <name evidence="8" type="ORF">RhiirC2_843706</name>
</gene>
<dbReference type="OrthoDB" id="610608at2759"/>
<dbReference type="GO" id="GO:0003885">
    <property type="term" value="F:D-arabinono-1,4-lactone oxidase activity"/>
    <property type="evidence" value="ECO:0007669"/>
    <property type="project" value="UniProtKB-EC"/>
</dbReference>
<proteinExistence type="predicted"/>
<dbReference type="EMBL" id="LLXL01000094">
    <property type="protein sequence ID" value="PKK78161.1"/>
    <property type="molecule type" value="Genomic_DNA"/>
</dbReference>
<dbReference type="InterPro" id="IPR016169">
    <property type="entry name" value="FAD-bd_PCMH_sub2"/>
</dbReference>
<dbReference type="GO" id="GO:0016020">
    <property type="term" value="C:membrane"/>
    <property type="evidence" value="ECO:0007669"/>
    <property type="project" value="InterPro"/>
</dbReference>
<dbReference type="InterPro" id="IPR036318">
    <property type="entry name" value="FAD-bd_PCMH-like_sf"/>
</dbReference>
<reference evidence="7 9" key="1">
    <citation type="submission" date="2016-04" db="EMBL/GenBank/DDBJ databases">
        <title>Genome analyses suggest a sexual origin of heterokaryosis in a supposedly ancient asexual fungus.</title>
        <authorList>
            <person name="Ropars J."/>
            <person name="Sedzielewska K."/>
            <person name="Noel J."/>
            <person name="Charron P."/>
            <person name="Farinelli L."/>
            <person name="Marton T."/>
            <person name="Kruger M."/>
            <person name="Pelin A."/>
            <person name="Brachmann A."/>
            <person name="Corradi N."/>
        </authorList>
    </citation>
    <scope>NUCLEOTIDE SEQUENCE [LARGE SCALE GENOMIC DNA]</scope>
    <source>
        <strain evidence="7 9">C2</strain>
    </source>
</reference>
<evidence type="ECO:0000256" key="1">
    <source>
        <dbReference type="ARBA" id="ARBA00005083"/>
    </source>
</evidence>
<dbReference type="Proteomes" id="UP000233469">
    <property type="component" value="Unassembled WGS sequence"/>
</dbReference>
<dbReference type="UniPathway" id="UPA00771">
    <property type="reaction ID" value="UER00766"/>
</dbReference>
<dbReference type="PROSITE" id="PS51387">
    <property type="entry name" value="FAD_PCMH"/>
    <property type="match status" value="1"/>
</dbReference>
<protein>
    <recommendedName>
        <fullName evidence="2">D-arabinono-1,4-lactone oxidase</fullName>
        <ecNumber evidence="2">1.1.3.37</ecNumber>
    </recommendedName>
    <alternativeName>
        <fullName evidence="4">L-galactono-gamma-lactone oxidase</fullName>
    </alternativeName>
</protein>
<dbReference type="PANTHER" id="PTHR43762">
    <property type="entry name" value="L-GULONOLACTONE OXIDASE"/>
    <property type="match status" value="1"/>
</dbReference>
<dbReference type="EC" id="1.1.3.37" evidence="2"/>
<dbReference type="VEuPathDB" id="FungiDB:RhiirFUN_014391"/>
<keyword evidence="3" id="KW-0560">Oxidoreductase</keyword>
<dbReference type="InterPro" id="IPR016167">
    <property type="entry name" value="FAD-bd_PCMH_sub1"/>
</dbReference>
<dbReference type="InterPro" id="IPR016166">
    <property type="entry name" value="FAD-bd_PCMH"/>
</dbReference>
<dbReference type="InterPro" id="IPR006094">
    <property type="entry name" value="Oxid_FAD_bind_N"/>
</dbReference>
<evidence type="ECO:0000313" key="8">
    <source>
        <dbReference type="EMBL" id="PKK78161.1"/>
    </source>
</evidence>
<dbReference type="SUPFAM" id="SSF56176">
    <property type="entry name" value="FAD-binding/transporter-associated domain-like"/>
    <property type="match status" value="1"/>
</dbReference>
<dbReference type="PANTHER" id="PTHR43762:SF1">
    <property type="entry name" value="D-ARABINONO-1,4-LACTONE OXIDASE"/>
    <property type="match status" value="1"/>
</dbReference>
<organism evidence="7 9">
    <name type="scientific">Rhizophagus irregularis</name>
    <dbReference type="NCBI Taxonomy" id="588596"/>
    <lineage>
        <taxon>Eukaryota</taxon>
        <taxon>Fungi</taxon>
        <taxon>Fungi incertae sedis</taxon>
        <taxon>Mucoromycota</taxon>
        <taxon>Glomeromycotina</taxon>
        <taxon>Glomeromycetes</taxon>
        <taxon>Glomerales</taxon>
        <taxon>Glomeraceae</taxon>
        <taxon>Rhizophagus</taxon>
    </lineage>
</organism>
<comment type="pathway">
    <text evidence="1">Cofactor biosynthesis; D-erythroascorbate biosynthesis; dehydro-D-arabinono-1,4-lactone from D-arabinose: step 2/2.</text>
</comment>
<dbReference type="Gene3D" id="3.30.465.10">
    <property type="match status" value="1"/>
</dbReference>
<dbReference type="PIRSF" id="PIRSF000136">
    <property type="entry name" value="LGO_GLO"/>
    <property type="match status" value="1"/>
</dbReference>
<feature type="region of interest" description="Disordered" evidence="5">
    <location>
        <begin position="45"/>
        <end position="64"/>
    </location>
</feature>
<evidence type="ECO:0000256" key="4">
    <source>
        <dbReference type="ARBA" id="ARBA00033418"/>
    </source>
</evidence>
<dbReference type="Pfam" id="PF01565">
    <property type="entry name" value="FAD_binding_4"/>
    <property type="match status" value="1"/>
</dbReference>